<reference evidence="1" key="1">
    <citation type="submission" date="2023-11" db="EMBL/GenBank/DDBJ databases">
        <authorList>
            <person name="Poullet M."/>
        </authorList>
    </citation>
    <scope>NUCLEOTIDE SEQUENCE</scope>
    <source>
        <strain evidence="1">E1834</strain>
    </source>
</reference>
<keyword evidence="2" id="KW-1185">Reference proteome</keyword>
<organism evidence="1 2">
    <name type="scientific">Meloidogyne enterolobii</name>
    <name type="common">Root-knot nematode worm</name>
    <name type="synonym">Meloidogyne mayaguensis</name>
    <dbReference type="NCBI Taxonomy" id="390850"/>
    <lineage>
        <taxon>Eukaryota</taxon>
        <taxon>Metazoa</taxon>
        <taxon>Ecdysozoa</taxon>
        <taxon>Nematoda</taxon>
        <taxon>Chromadorea</taxon>
        <taxon>Rhabditida</taxon>
        <taxon>Tylenchina</taxon>
        <taxon>Tylenchomorpha</taxon>
        <taxon>Tylenchoidea</taxon>
        <taxon>Meloidogynidae</taxon>
        <taxon>Meloidogyninae</taxon>
        <taxon>Meloidogyne</taxon>
    </lineage>
</organism>
<evidence type="ECO:0000313" key="2">
    <source>
        <dbReference type="Proteomes" id="UP001497535"/>
    </source>
</evidence>
<dbReference type="EMBL" id="CAVMJV010000057">
    <property type="protein sequence ID" value="CAK5085568.1"/>
    <property type="molecule type" value="Genomic_DNA"/>
</dbReference>
<proteinExistence type="predicted"/>
<gene>
    <name evidence="1" type="ORF">MENTE1834_LOCUS33027</name>
</gene>
<dbReference type="Proteomes" id="UP001497535">
    <property type="component" value="Unassembled WGS sequence"/>
</dbReference>
<comment type="caution">
    <text evidence="1">The sequence shown here is derived from an EMBL/GenBank/DDBJ whole genome shotgun (WGS) entry which is preliminary data.</text>
</comment>
<protein>
    <submittedName>
        <fullName evidence="1">Uncharacterized protein</fullName>
    </submittedName>
</protein>
<name>A0ACB1A5N1_MELEN</name>
<evidence type="ECO:0000313" key="1">
    <source>
        <dbReference type="EMBL" id="CAK5085568.1"/>
    </source>
</evidence>
<accession>A0ACB1A5N1</accession>
<sequence>MSNKQIKSKKALQEITFIVFQNKSKFNLGMELFKCSGTRELSDEANLNMVFFLKGNSEPDRPPYFLLTFFLHKLPVFAISLYKIK</sequence>